<dbReference type="PANTHER" id="PTHR48207">
    <property type="entry name" value="SUCCINATE--HYDROXYMETHYLGLUTARATE COA-TRANSFERASE"/>
    <property type="match status" value="1"/>
</dbReference>
<dbReference type="Gene3D" id="3.40.50.10540">
    <property type="entry name" value="Crotonobetainyl-coa:carnitine coa-transferase, domain 1"/>
    <property type="match status" value="1"/>
</dbReference>
<evidence type="ECO:0000256" key="1">
    <source>
        <dbReference type="ARBA" id="ARBA00022679"/>
    </source>
</evidence>
<dbReference type="PANTHER" id="PTHR48207:SF3">
    <property type="entry name" value="SUCCINATE--HYDROXYMETHYLGLUTARATE COA-TRANSFERASE"/>
    <property type="match status" value="1"/>
</dbReference>
<proteinExistence type="predicted"/>
<keyword evidence="1 2" id="KW-0808">Transferase</keyword>
<dbReference type="Pfam" id="PF02515">
    <property type="entry name" value="CoA_transf_3"/>
    <property type="match status" value="1"/>
</dbReference>
<accession>A0A496PHK9</accession>
<dbReference type="EMBL" id="QQXL01000006">
    <property type="protein sequence ID" value="RKW69973.1"/>
    <property type="molecule type" value="Genomic_DNA"/>
</dbReference>
<dbReference type="GO" id="GO:0008410">
    <property type="term" value="F:CoA-transferase activity"/>
    <property type="evidence" value="ECO:0007669"/>
    <property type="project" value="TreeGrafter"/>
</dbReference>
<organism evidence="2 3">
    <name type="scientific">Galactobacter caseinivorans</name>
    <dbReference type="NCBI Taxonomy" id="2676123"/>
    <lineage>
        <taxon>Bacteria</taxon>
        <taxon>Bacillati</taxon>
        <taxon>Actinomycetota</taxon>
        <taxon>Actinomycetes</taxon>
        <taxon>Micrococcales</taxon>
        <taxon>Micrococcaceae</taxon>
        <taxon>Galactobacter</taxon>
    </lineage>
</organism>
<dbReference type="SUPFAM" id="SSF89796">
    <property type="entry name" value="CoA-transferase family III (CaiB/BaiF)"/>
    <property type="match status" value="1"/>
</dbReference>
<evidence type="ECO:0000313" key="3">
    <source>
        <dbReference type="Proteomes" id="UP000273119"/>
    </source>
</evidence>
<keyword evidence="3" id="KW-1185">Reference proteome</keyword>
<dbReference type="InterPro" id="IPR044855">
    <property type="entry name" value="CoA-Trfase_III_dom3_sf"/>
</dbReference>
<dbReference type="Gene3D" id="3.30.1540.10">
    <property type="entry name" value="formyl-coa transferase, domain 3"/>
    <property type="match status" value="1"/>
</dbReference>
<sequence length="409" mass="43312">MWPRPPSLFGSTLRLLGETMLPLDGIRVIDLSRALAGPYATSLLADLGAEVIKLETPKGDPSRSWPPFHQGNSLYFDSVNRSKRSVVIDLYTDAGRAVLDALLATADLLVENFKFGTLAAMGYGPERLRELNPELIHVEINAYGQTGPWRELPGLDQVIQAVGGITSVTGAQGEPGVSGNPAKTYRVGLPIVDITSGLSAALGAVALLVGRERGGEARRVSTSLFETAAALSVFQGQSAIVTGEAAVPHGNDHPSITPYGLFPTATESMVLAASTQRHWEELCQAVGREELVRDARFATGEARTVHRAALLPLLSAALRERPAEHWIAELSGRGIPCGPVLDYVQLFATEQAKALGLVVGASSQTRGDVPVVRSQLSVDGTPLAVRSAPPLLGQDTDAVLAALAKREES</sequence>
<gene>
    <name evidence="2" type="ORF">DWQ67_10970</name>
</gene>
<dbReference type="Proteomes" id="UP000273119">
    <property type="component" value="Unassembled WGS sequence"/>
</dbReference>
<reference evidence="2 3" key="1">
    <citation type="submission" date="2018-07" db="EMBL/GenBank/DDBJ databases">
        <title>Arthrobacter sp. nov., isolated from raw cow's milk with high bacterial count.</title>
        <authorList>
            <person name="Hahne J."/>
            <person name="Isele D."/>
            <person name="Lipski A."/>
        </authorList>
    </citation>
    <scope>NUCLEOTIDE SEQUENCE [LARGE SCALE GENOMIC DNA]</scope>
    <source>
        <strain evidence="2 3">JZ R-183</strain>
    </source>
</reference>
<dbReference type="AlphaFoldDB" id="A0A496PHK9"/>
<name>A0A496PHK9_9MICC</name>
<dbReference type="InterPro" id="IPR050483">
    <property type="entry name" value="CoA-transferase_III_domain"/>
</dbReference>
<comment type="caution">
    <text evidence="2">The sequence shown here is derived from an EMBL/GenBank/DDBJ whole genome shotgun (WGS) entry which is preliminary data.</text>
</comment>
<dbReference type="InterPro" id="IPR003673">
    <property type="entry name" value="CoA-Trfase_fam_III"/>
</dbReference>
<dbReference type="InterPro" id="IPR023606">
    <property type="entry name" value="CoA-Trfase_III_dom_1_sf"/>
</dbReference>
<evidence type="ECO:0000313" key="2">
    <source>
        <dbReference type="EMBL" id="RKW69973.1"/>
    </source>
</evidence>
<protein>
    <submittedName>
        <fullName evidence="2">CoA transferase</fullName>
    </submittedName>
</protein>